<proteinExistence type="inferred from homology"/>
<dbReference type="InterPro" id="IPR029064">
    <property type="entry name" value="Ribosomal_eL30-like_sf"/>
</dbReference>
<sequence length="399" mass="44540">MAFEISGNDKNVEILKMKKLIKMLDSVRGHGTSLISLSINPQDQTSRVAKMLAEEHQTASNIKKRVTRQSVLGAITSAQSRIKLYKTVPRNGLVLYTGIGITEDDDKFGFIVIDGNGTLIGTLSGNSREVVHKFKVELPKKHGRGGQSALRFSRLQIESHHNYLRKTAEQATKCFIDPETNKPNVVGLILAGSAEFKTELNQSDMFDPRLRGKVLKVLDISFGGERGFNQAIELSSEILSNVNFVKEQRLIGKLFQEINQDTGKYVFGIDDTIKALEMGVIEILLVGKDLDINRYVLKNIVSNELTIKHLNKEQEADHSNFQDSDTASEFEVEDKMALVEWLSYHYTEFGCTMEFVTNKSEEGSQFCSVFGGIGGILRYEVDIRAFDEDSDDDDGVAGE</sequence>
<dbReference type="InterPro" id="IPR024049">
    <property type="entry name" value="eRF1_1_sf"/>
</dbReference>
<dbReference type="Gene3D" id="3.30.420.60">
    <property type="entry name" value="eRF1 domain 2"/>
    <property type="match status" value="1"/>
</dbReference>
<dbReference type="OrthoDB" id="10254527at2759"/>
<dbReference type="Pfam" id="PF03465">
    <property type="entry name" value="eRF1_3"/>
    <property type="match status" value="1"/>
</dbReference>
<evidence type="ECO:0000256" key="6">
    <source>
        <dbReference type="ARBA" id="ARBA00022604"/>
    </source>
</evidence>
<keyword evidence="11" id="KW-1185">Reference proteome</keyword>
<dbReference type="AlphaFoldDB" id="A0A5C7GX16"/>
<comment type="subcellular location">
    <subcellularLocation>
        <location evidence="1">Cytoplasm</location>
    </subcellularLocation>
</comment>
<dbReference type="PANTHER" id="PTHR10113">
    <property type="entry name" value="PEPTIDE CHAIN RELEASE FACTOR SUBUNIT 1"/>
    <property type="match status" value="1"/>
</dbReference>
<comment type="function">
    <text evidence="8">Directs the termination of nascent peptide synthesis (translation) in response to the termination codons UAA, UAG and UGA. Modulates plant growth and development.</text>
</comment>
<dbReference type="Gene3D" id="3.30.1330.30">
    <property type="match status" value="1"/>
</dbReference>
<comment type="similarity">
    <text evidence="2">Belongs to the eukaryotic release factor 1 family.</text>
</comment>
<comment type="subunit">
    <text evidence="3">Heterodimer of two subunits, one of which binds GTP.</text>
</comment>
<feature type="domain" description="eRF1/Pelota-like N-terminal" evidence="9">
    <location>
        <begin position="9"/>
        <end position="132"/>
    </location>
</feature>
<dbReference type="GO" id="GO:0003747">
    <property type="term" value="F:translation release factor activity"/>
    <property type="evidence" value="ECO:0007669"/>
    <property type="project" value="InterPro"/>
</dbReference>
<gene>
    <name evidence="10" type="ORF">EZV62_025168</name>
</gene>
<organism evidence="10 11">
    <name type="scientific">Acer yangbiense</name>
    <dbReference type="NCBI Taxonomy" id="1000413"/>
    <lineage>
        <taxon>Eukaryota</taxon>
        <taxon>Viridiplantae</taxon>
        <taxon>Streptophyta</taxon>
        <taxon>Embryophyta</taxon>
        <taxon>Tracheophyta</taxon>
        <taxon>Spermatophyta</taxon>
        <taxon>Magnoliopsida</taxon>
        <taxon>eudicotyledons</taxon>
        <taxon>Gunneridae</taxon>
        <taxon>Pentapetalae</taxon>
        <taxon>rosids</taxon>
        <taxon>malvids</taxon>
        <taxon>Sapindales</taxon>
        <taxon>Sapindaceae</taxon>
        <taxon>Hippocastanoideae</taxon>
        <taxon>Acereae</taxon>
        <taxon>Acer</taxon>
    </lineage>
</organism>
<evidence type="ECO:0000256" key="1">
    <source>
        <dbReference type="ARBA" id="ARBA00004496"/>
    </source>
</evidence>
<protein>
    <recommendedName>
        <fullName evidence="4">Eukaryotic peptide chain release factor subunit 1</fullName>
    </recommendedName>
</protein>
<name>A0A5C7GX16_9ROSI</name>
<dbReference type="InterPro" id="IPR004403">
    <property type="entry name" value="Peptide_chain-rel_eRF1/aRF1"/>
</dbReference>
<dbReference type="InterPro" id="IPR005142">
    <property type="entry name" value="eRF1_3"/>
</dbReference>
<dbReference type="EMBL" id="VAHF01000012">
    <property type="protein sequence ID" value="TXG49293.1"/>
    <property type="molecule type" value="Genomic_DNA"/>
</dbReference>
<dbReference type="InterPro" id="IPR005140">
    <property type="entry name" value="eRF1_Pelota-like_N"/>
</dbReference>
<evidence type="ECO:0000256" key="5">
    <source>
        <dbReference type="ARBA" id="ARBA00022490"/>
    </source>
</evidence>
<dbReference type="GO" id="GO:0005737">
    <property type="term" value="C:cytoplasm"/>
    <property type="evidence" value="ECO:0007669"/>
    <property type="project" value="UniProtKB-SubCell"/>
</dbReference>
<dbReference type="SMART" id="SM01194">
    <property type="entry name" value="eRF1_1"/>
    <property type="match status" value="1"/>
</dbReference>
<dbReference type="Pfam" id="PF03463">
    <property type="entry name" value="eRF1_1"/>
    <property type="match status" value="1"/>
</dbReference>
<dbReference type="SUPFAM" id="SSF55481">
    <property type="entry name" value="N-terminal domain of eukaryotic peptide chain release factor subunit 1, ERF1"/>
    <property type="match status" value="1"/>
</dbReference>
<accession>A0A5C7GX16</accession>
<evidence type="ECO:0000313" key="10">
    <source>
        <dbReference type="EMBL" id="TXG49293.1"/>
    </source>
</evidence>
<evidence type="ECO:0000256" key="8">
    <source>
        <dbReference type="ARBA" id="ARBA00045523"/>
    </source>
</evidence>
<evidence type="ECO:0000256" key="4">
    <source>
        <dbReference type="ARBA" id="ARBA00013382"/>
    </source>
</evidence>
<keyword evidence="6" id="KW-0341">Growth regulation</keyword>
<keyword evidence="5" id="KW-0963">Cytoplasm</keyword>
<dbReference type="Gene3D" id="3.30.960.10">
    <property type="entry name" value="eRF1 domain 1"/>
    <property type="match status" value="1"/>
</dbReference>
<evidence type="ECO:0000256" key="3">
    <source>
        <dbReference type="ARBA" id="ARBA00011520"/>
    </source>
</evidence>
<dbReference type="SUPFAM" id="SSF55315">
    <property type="entry name" value="L30e-like"/>
    <property type="match status" value="1"/>
</dbReference>
<evidence type="ECO:0000259" key="9">
    <source>
        <dbReference type="SMART" id="SM01194"/>
    </source>
</evidence>
<evidence type="ECO:0000256" key="2">
    <source>
        <dbReference type="ARBA" id="ARBA00005326"/>
    </source>
</evidence>
<evidence type="ECO:0000256" key="7">
    <source>
        <dbReference type="ARBA" id="ARBA00022917"/>
    </source>
</evidence>
<dbReference type="FunFam" id="3.30.1330.30:FF:000006">
    <property type="entry name" value="Peptide chain release factor subunit 1"/>
    <property type="match status" value="1"/>
</dbReference>
<dbReference type="NCBIfam" id="TIGR03676">
    <property type="entry name" value="aRF1_eRF1"/>
    <property type="match status" value="1"/>
</dbReference>
<dbReference type="InterPro" id="IPR005141">
    <property type="entry name" value="eRF1_2"/>
</dbReference>
<dbReference type="FunFam" id="3.30.420.60:FF:000003">
    <property type="entry name" value="Peptide chain release factor subunit 1"/>
    <property type="match status" value="1"/>
</dbReference>
<evidence type="ECO:0000313" key="11">
    <source>
        <dbReference type="Proteomes" id="UP000323000"/>
    </source>
</evidence>
<dbReference type="SUPFAM" id="SSF53137">
    <property type="entry name" value="Translational machinery components"/>
    <property type="match status" value="1"/>
</dbReference>
<comment type="caution">
    <text evidence="10">The sequence shown here is derived from an EMBL/GenBank/DDBJ whole genome shotgun (WGS) entry which is preliminary data.</text>
</comment>
<dbReference type="InterPro" id="IPR042226">
    <property type="entry name" value="eFR1_2_sf"/>
</dbReference>
<reference evidence="11" key="1">
    <citation type="journal article" date="2019" name="Gigascience">
        <title>De novo genome assembly of the endangered Acer yangbiense, a plant species with extremely small populations endemic to Yunnan Province, China.</title>
        <authorList>
            <person name="Yang J."/>
            <person name="Wariss H.M."/>
            <person name="Tao L."/>
            <person name="Zhang R."/>
            <person name="Yun Q."/>
            <person name="Hollingsworth P."/>
            <person name="Dao Z."/>
            <person name="Luo G."/>
            <person name="Guo H."/>
            <person name="Ma Y."/>
            <person name="Sun W."/>
        </authorList>
    </citation>
    <scope>NUCLEOTIDE SEQUENCE [LARGE SCALE GENOMIC DNA]</scope>
    <source>
        <strain evidence="11">cv. Malutang</strain>
    </source>
</reference>
<keyword evidence="7" id="KW-0648">Protein biosynthesis</keyword>
<dbReference type="Proteomes" id="UP000323000">
    <property type="component" value="Chromosome 12"/>
</dbReference>
<dbReference type="Pfam" id="PF03464">
    <property type="entry name" value="eRF1_2"/>
    <property type="match status" value="1"/>
</dbReference>